<accession>A0A6P1M854</accession>
<protein>
    <recommendedName>
        <fullName evidence="1">Rhamnogalacturonase A/B/Epimerase-like pectate lyase domain-containing protein</fullName>
    </recommendedName>
</protein>
<dbReference type="Proteomes" id="UP000464954">
    <property type="component" value="Chromosome"/>
</dbReference>
<evidence type="ECO:0000313" key="3">
    <source>
        <dbReference type="Proteomes" id="UP000464954"/>
    </source>
</evidence>
<dbReference type="AlphaFoldDB" id="A0A6P1M854"/>
<dbReference type="KEGG" id="taer:GT409_15420"/>
<organism evidence="2 3">
    <name type="scientific">Tichowtungia aerotolerans</name>
    <dbReference type="NCBI Taxonomy" id="2697043"/>
    <lineage>
        <taxon>Bacteria</taxon>
        <taxon>Pseudomonadati</taxon>
        <taxon>Kiritimatiellota</taxon>
        <taxon>Tichowtungiia</taxon>
        <taxon>Tichowtungiales</taxon>
        <taxon>Tichowtungiaceae</taxon>
        <taxon>Tichowtungia</taxon>
    </lineage>
</organism>
<sequence length="388" mass="42181">MKRILYKPTVFLGTLCWPLAGLVAFVFTLSAPEPPPIEVSVADYGAVAGDELSDQDAFAAALRTVVACGRGTVLVPPGTYDFDARKTIDLLDASVTLVGSGKGVTVLRCRNSTGIWWFPNSGNGSQLSISDLTFMPGASGSSGTAIQINNPSLTSNTNICSLYMERVGFESEERLVDFFHRHIYTTYLMNPVFIDVFITSFGMTDVSESGFRINYGSGAYFENCYSKGNDLGWTLTNYKGCVVLNRCNPVGNDTGIQVAALADEECTVDVLGAHVNTVDTNIEIYRADRVYIENAASYTSTTNAFTDFYLDDCTDVDIVGCEFHQPYTAIRTMVHLAGTTRDVLLKQNIFNGKTADPNGNSLITDVLIEAGVSNVTQQDNLSPLTHQW</sequence>
<name>A0A6P1M854_9BACT</name>
<dbReference type="Pfam" id="PF12708">
    <property type="entry name" value="Pect-lyase_RHGA_epim"/>
    <property type="match status" value="1"/>
</dbReference>
<dbReference type="EMBL" id="CP047593">
    <property type="protein sequence ID" value="QHI70770.1"/>
    <property type="molecule type" value="Genomic_DNA"/>
</dbReference>
<dbReference type="InterPro" id="IPR012334">
    <property type="entry name" value="Pectin_lyas_fold"/>
</dbReference>
<dbReference type="InterPro" id="IPR024535">
    <property type="entry name" value="RHGA/B-epi-like_pectate_lyase"/>
</dbReference>
<gene>
    <name evidence="2" type="ORF">GT409_15420</name>
</gene>
<evidence type="ECO:0000313" key="2">
    <source>
        <dbReference type="EMBL" id="QHI70770.1"/>
    </source>
</evidence>
<evidence type="ECO:0000259" key="1">
    <source>
        <dbReference type="Pfam" id="PF12708"/>
    </source>
</evidence>
<dbReference type="RefSeq" id="WP_160629942.1">
    <property type="nucleotide sequence ID" value="NZ_CP047593.1"/>
</dbReference>
<dbReference type="Gene3D" id="2.160.20.10">
    <property type="entry name" value="Single-stranded right-handed beta-helix, Pectin lyase-like"/>
    <property type="match status" value="1"/>
</dbReference>
<proteinExistence type="predicted"/>
<keyword evidence="3" id="KW-1185">Reference proteome</keyword>
<dbReference type="InterPro" id="IPR011050">
    <property type="entry name" value="Pectin_lyase_fold/virulence"/>
</dbReference>
<dbReference type="SUPFAM" id="SSF51126">
    <property type="entry name" value="Pectin lyase-like"/>
    <property type="match status" value="1"/>
</dbReference>
<reference evidence="2 3" key="1">
    <citation type="submission" date="2020-01" db="EMBL/GenBank/DDBJ databases">
        <title>Ponticoccus aerotolerans gen. nov., sp. nov., an anaerobic bacterium and proposal of Ponticoccusceae fam. nov., Ponticoccusles ord. nov. and Ponticoccuse classis nov. in the phylum Kiritimatiellaeota.</title>
        <authorList>
            <person name="Zhou L.Y."/>
            <person name="Du Z.J."/>
        </authorList>
    </citation>
    <scope>NUCLEOTIDE SEQUENCE [LARGE SCALE GENOMIC DNA]</scope>
    <source>
        <strain evidence="2 3">S-5007</strain>
    </source>
</reference>
<feature type="domain" description="Rhamnogalacturonase A/B/Epimerase-like pectate lyase" evidence="1">
    <location>
        <begin position="39"/>
        <end position="260"/>
    </location>
</feature>